<name>A0ABU1PJA2_9BURK</name>
<proteinExistence type="predicted"/>
<dbReference type="InterPro" id="IPR038556">
    <property type="entry name" value="TAC_Gp13-like_sf"/>
</dbReference>
<reference evidence="1 2" key="1">
    <citation type="submission" date="2023-07" db="EMBL/GenBank/DDBJ databases">
        <title>Sorghum-associated microbial communities from plants grown in Nebraska, USA.</title>
        <authorList>
            <person name="Schachtman D."/>
        </authorList>
    </citation>
    <scope>NUCLEOTIDE SEQUENCE [LARGE SCALE GENOMIC DNA]</scope>
    <source>
        <strain evidence="1 2">596</strain>
    </source>
</reference>
<comment type="caution">
    <text evidence="1">The sequence shown here is derived from an EMBL/GenBank/DDBJ whole genome shotgun (WGS) entry which is preliminary data.</text>
</comment>
<dbReference type="EMBL" id="JAVDSJ010000005">
    <property type="protein sequence ID" value="MDR6585527.1"/>
    <property type="molecule type" value="Genomic_DNA"/>
</dbReference>
<evidence type="ECO:0008006" key="3">
    <source>
        <dbReference type="Google" id="ProtNLM"/>
    </source>
</evidence>
<keyword evidence="2" id="KW-1185">Reference proteome</keyword>
<organism evidence="1 2">
    <name type="scientific">Herbaspirillum frisingense</name>
    <dbReference type="NCBI Taxonomy" id="92645"/>
    <lineage>
        <taxon>Bacteria</taxon>
        <taxon>Pseudomonadati</taxon>
        <taxon>Pseudomonadota</taxon>
        <taxon>Betaproteobacteria</taxon>
        <taxon>Burkholderiales</taxon>
        <taxon>Oxalobacteraceae</taxon>
        <taxon>Herbaspirillum</taxon>
    </lineage>
</organism>
<gene>
    <name evidence="1" type="ORF">J2W50_003745</name>
</gene>
<sequence length="124" mass="13513">MNLSRDSLLEMFKAKTITVDIGPGQSVILRELTVRQIEEARAEQKAAEADKQVPAAPFGVRLLSWSLADAEGNRLLESGDIEQLQQSGNQHIENLVGKVLELNGFLKVPEKNSEATKSVASNAD</sequence>
<evidence type="ECO:0000313" key="2">
    <source>
        <dbReference type="Proteomes" id="UP001260715"/>
    </source>
</evidence>
<accession>A0ABU1PJA2</accession>
<evidence type="ECO:0000313" key="1">
    <source>
        <dbReference type="EMBL" id="MDR6585527.1"/>
    </source>
</evidence>
<protein>
    <recommendedName>
        <fullName evidence="3">Phage tail protein</fullName>
    </recommendedName>
</protein>
<dbReference type="Gene3D" id="3.30.2220.20">
    <property type="entry name" value="Phage tail assembly chaperone gp13-like"/>
    <property type="match status" value="1"/>
</dbReference>
<dbReference type="Proteomes" id="UP001260715">
    <property type="component" value="Unassembled WGS sequence"/>
</dbReference>